<keyword evidence="1" id="KW-1003">Cell membrane</keyword>
<dbReference type="PROSITE" id="PS51257">
    <property type="entry name" value="PROKAR_LIPOPROTEIN"/>
    <property type="match status" value="1"/>
</dbReference>
<keyword evidence="10" id="KW-1185">Reference proteome</keyword>
<evidence type="ECO:0000256" key="2">
    <source>
        <dbReference type="ARBA" id="ARBA00022729"/>
    </source>
</evidence>
<keyword evidence="2 6" id="KW-0732">Signal</keyword>
<evidence type="ECO:0000256" key="3">
    <source>
        <dbReference type="ARBA" id="ARBA00023136"/>
    </source>
</evidence>
<evidence type="ECO:0000256" key="6">
    <source>
        <dbReference type="SAM" id="SignalP"/>
    </source>
</evidence>
<dbReference type="PANTHER" id="PTHR43649">
    <property type="entry name" value="ARABINOSE-BINDING PROTEIN-RELATED"/>
    <property type="match status" value="1"/>
</dbReference>
<evidence type="ECO:0000313" key="10">
    <source>
        <dbReference type="Proteomes" id="UP001183604"/>
    </source>
</evidence>
<dbReference type="InterPro" id="IPR050490">
    <property type="entry name" value="Bact_solute-bd_prot1"/>
</dbReference>
<evidence type="ECO:0000256" key="4">
    <source>
        <dbReference type="ARBA" id="ARBA00023139"/>
    </source>
</evidence>
<dbReference type="Pfam" id="PF01547">
    <property type="entry name" value="SBP_bac_1"/>
    <property type="match status" value="1"/>
</dbReference>
<sequence length="300" mass="32602">MKPVRKRIPLAVLAIGALALTSCSDGGGSEEPLESLDIMAPFFSAVPPEEDDPIDKALSDLAGLDLSVQWVPNSDYGAKTNTVLAGDDIPDVMVIQGKDQAFVQTAEAGGFWDLTDYLASGDYPNLVTENPEVQEASSVNGKVYGVYRARDVIRHSVIIRQDWLDNLGLALPETTDDLYEIARAFTEDDPDGNGRNDTYGMINPAWGGIGNGSPYDAIEVWHGSGNLWSEEGGELVPAFTTPEWTQALQYERDLVQNGYVNPDFATMDPATWNEPFLNGKGGIIIDVQSRASELAKLFKE</sequence>
<organism evidence="7 9">
    <name type="scientific">Glycomyces lechevalierae</name>
    <dbReference type="NCBI Taxonomy" id="256034"/>
    <lineage>
        <taxon>Bacteria</taxon>
        <taxon>Bacillati</taxon>
        <taxon>Actinomycetota</taxon>
        <taxon>Actinomycetes</taxon>
        <taxon>Glycomycetales</taxon>
        <taxon>Glycomycetaceae</taxon>
        <taxon>Glycomyces</taxon>
    </lineage>
</organism>
<dbReference type="PANTHER" id="PTHR43649:SF33">
    <property type="entry name" value="POLYGALACTURONAN_RHAMNOGALACTURONAN-BINDING PROTEIN YTCQ"/>
    <property type="match status" value="1"/>
</dbReference>
<keyword evidence="5" id="KW-0449">Lipoprotein</keyword>
<reference evidence="7" key="1">
    <citation type="submission" date="2022-12" db="EMBL/GenBank/DDBJ databases">
        <title>Gycomyces niveus sp.nov., a novel actinomycete isolated from soil in Shouguang.</title>
        <authorList>
            <person name="Yang X."/>
        </authorList>
    </citation>
    <scope>NUCLEOTIDE SEQUENCE</scope>
    <source>
        <strain evidence="7">DSM 44724</strain>
    </source>
</reference>
<evidence type="ECO:0000313" key="8">
    <source>
        <dbReference type="EMBL" id="MDR7341031.1"/>
    </source>
</evidence>
<evidence type="ECO:0000313" key="9">
    <source>
        <dbReference type="Proteomes" id="UP001145799"/>
    </source>
</evidence>
<feature type="chain" id="PRO_5040993349" evidence="6">
    <location>
        <begin position="25"/>
        <end position="300"/>
    </location>
</feature>
<evidence type="ECO:0000256" key="1">
    <source>
        <dbReference type="ARBA" id="ARBA00022475"/>
    </source>
</evidence>
<reference evidence="8 10" key="2">
    <citation type="submission" date="2023-07" db="EMBL/GenBank/DDBJ databases">
        <title>Sequencing the genomes of 1000 actinobacteria strains.</title>
        <authorList>
            <person name="Klenk H.-P."/>
        </authorList>
    </citation>
    <scope>NUCLEOTIDE SEQUENCE [LARGE SCALE GENOMIC DNA]</scope>
    <source>
        <strain evidence="8 10">DSM 44724</strain>
    </source>
</reference>
<dbReference type="InterPro" id="IPR006059">
    <property type="entry name" value="SBP"/>
</dbReference>
<proteinExistence type="predicted"/>
<comment type="caution">
    <text evidence="7">The sequence shown here is derived from an EMBL/GenBank/DDBJ whole genome shotgun (WGS) entry which is preliminary data.</text>
</comment>
<evidence type="ECO:0000256" key="5">
    <source>
        <dbReference type="ARBA" id="ARBA00023288"/>
    </source>
</evidence>
<dbReference type="Proteomes" id="UP001183604">
    <property type="component" value="Unassembled WGS sequence"/>
</dbReference>
<dbReference type="SUPFAM" id="SSF53850">
    <property type="entry name" value="Periplasmic binding protein-like II"/>
    <property type="match status" value="1"/>
</dbReference>
<keyword evidence="4" id="KW-0564">Palmitate</keyword>
<protein>
    <submittedName>
        <fullName evidence="8">ABC-type glycerol-3-phosphate transport system substrate-binding protein</fullName>
    </submittedName>
    <submittedName>
        <fullName evidence="7">Extracellular solute-binding protein</fullName>
    </submittedName>
</protein>
<evidence type="ECO:0000313" key="7">
    <source>
        <dbReference type="EMBL" id="MDA1383975.1"/>
    </source>
</evidence>
<dbReference type="EMBL" id="JAVDYD010000001">
    <property type="protein sequence ID" value="MDR7341031.1"/>
    <property type="molecule type" value="Genomic_DNA"/>
</dbReference>
<dbReference type="RefSeq" id="WP_270120332.1">
    <property type="nucleotide sequence ID" value="NZ_BAAAOM010000001.1"/>
</dbReference>
<dbReference type="EMBL" id="JAPZVQ010000001">
    <property type="protein sequence ID" value="MDA1383975.1"/>
    <property type="molecule type" value="Genomic_DNA"/>
</dbReference>
<accession>A0A9X3PHA9</accession>
<dbReference type="Proteomes" id="UP001145799">
    <property type="component" value="Unassembled WGS sequence"/>
</dbReference>
<name>A0A9X3PHA9_9ACTN</name>
<dbReference type="Gene3D" id="3.40.190.10">
    <property type="entry name" value="Periplasmic binding protein-like II"/>
    <property type="match status" value="2"/>
</dbReference>
<keyword evidence="3" id="KW-0472">Membrane</keyword>
<feature type="signal peptide" evidence="6">
    <location>
        <begin position="1"/>
        <end position="24"/>
    </location>
</feature>
<dbReference type="AlphaFoldDB" id="A0A9X3PHA9"/>
<gene>
    <name evidence="8" type="ORF">J2S69_004750</name>
    <name evidence="7" type="ORF">O2L01_03170</name>
</gene>